<proteinExistence type="predicted"/>
<evidence type="ECO:0000313" key="2">
    <source>
        <dbReference type="Proteomes" id="UP000219775"/>
    </source>
</evidence>
<dbReference type="EMBL" id="NUDP01000084">
    <property type="protein sequence ID" value="PEM66745.1"/>
    <property type="molecule type" value="Genomic_DNA"/>
</dbReference>
<dbReference type="AlphaFoldDB" id="A0A2C3ZXM9"/>
<dbReference type="Proteomes" id="UP000219775">
    <property type="component" value="Unassembled WGS sequence"/>
</dbReference>
<evidence type="ECO:0000313" key="1">
    <source>
        <dbReference type="EMBL" id="PEM66745.1"/>
    </source>
</evidence>
<reference evidence="1 2" key="1">
    <citation type="submission" date="2017-09" db="EMBL/GenBank/DDBJ databases">
        <title>Large-scale bioinformatics analysis of Bacillus genomes uncovers conserved roles of natural products in bacterial physiology.</title>
        <authorList>
            <consortium name="Agbiome Team Llc"/>
            <person name="Bleich R.M."/>
            <person name="Grubbs K.J."/>
            <person name="Santa Maria K.C."/>
            <person name="Allen S.E."/>
            <person name="Farag S."/>
            <person name="Shank E.A."/>
            <person name="Bowers A."/>
        </authorList>
    </citation>
    <scope>NUCLEOTIDE SEQUENCE [LARGE SCALE GENOMIC DNA]</scope>
    <source>
        <strain evidence="1 2">AFS009893</strain>
    </source>
</reference>
<organism evidence="1 2">
    <name type="scientific">Bacillus pseudomycoides</name>
    <dbReference type="NCBI Taxonomy" id="64104"/>
    <lineage>
        <taxon>Bacteria</taxon>
        <taxon>Bacillati</taxon>
        <taxon>Bacillota</taxon>
        <taxon>Bacilli</taxon>
        <taxon>Bacillales</taxon>
        <taxon>Bacillaceae</taxon>
        <taxon>Bacillus</taxon>
        <taxon>Bacillus cereus group</taxon>
    </lineage>
</organism>
<accession>A0A2C3ZXM9</accession>
<sequence>MKETIACPQCTGDITTEDMIEIPHPFTIRCPHCKVKVKETKVMPSLIGVGILIIPLFIFIGTIIKELLVNYFSIVEHVPTVLIFFLFCYSLYYLYEKHNAV</sequence>
<comment type="caution">
    <text evidence="1">The sequence shown here is derived from an EMBL/GenBank/DDBJ whole genome shotgun (WGS) entry which is preliminary data.</text>
</comment>
<protein>
    <recommendedName>
        <fullName evidence="3">Cxxc_20_cxxc protein</fullName>
    </recommendedName>
</protein>
<name>A0A2C3ZXM9_9BACI</name>
<gene>
    <name evidence="1" type="ORF">CN613_21620</name>
</gene>
<dbReference type="RefSeq" id="WP_097847253.1">
    <property type="nucleotide sequence ID" value="NZ_NUAS01000048.1"/>
</dbReference>
<evidence type="ECO:0008006" key="3">
    <source>
        <dbReference type="Google" id="ProtNLM"/>
    </source>
</evidence>